<accession>X0T0T3</accession>
<sequence length="77" mass="9017">MKTLYDRLQPKLLINLNSNEPQYADSVARVTKLLIDNNYYGNLTISEVDSIMTFCDVDMSYVSTFMYRYGEQLFVKD</sequence>
<proteinExistence type="predicted"/>
<organism evidence="1">
    <name type="scientific">marine sediment metagenome</name>
    <dbReference type="NCBI Taxonomy" id="412755"/>
    <lineage>
        <taxon>unclassified sequences</taxon>
        <taxon>metagenomes</taxon>
        <taxon>ecological metagenomes</taxon>
    </lineage>
</organism>
<gene>
    <name evidence="1" type="ORF">S01H1_09139</name>
</gene>
<evidence type="ECO:0000313" key="1">
    <source>
        <dbReference type="EMBL" id="GAF81792.1"/>
    </source>
</evidence>
<dbReference type="EMBL" id="BARS01004668">
    <property type="protein sequence ID" value="GAF81792.1"/>
    <property type="molecule type" value="Genomic_DNA"/>
</dbReference>
<name>X0T0T3_9ZZZZ</name>
<reference evidence="1" key="1">
    <citation type="journal article" date="2014" name="Front. Microbiol.">
        <title>High frequency of phylogenetically diverse reductive dehalogenase-homologous genes in deep subseafloor sedimentary metagenomes.</title>
        <authorList>
            <person name="Kawai M."/>
            <person name="Futagami T."/>
            <person name="Toyoda A."/>
            <person name="Takaki Y."/>
            <person name="Nishi S."/>
            <person name="Hori S."/>
            <person name="Arai W."/>
            <person name="Tsubouchi T."/>
            <person name="Morono Y."/>
            <person name="Uchiyama I."/>
            <person name="Ito T."/>
            <person name="Fujiyama A."/>
            <person name="Inagaki F."/>
            <person name="Takami H."/>
        </authorList>
    </citation>
    <scope>NUCLEOTIDE SEQUENCE</scope>
    <source>
        <strain evidence="1">Expedition CK06-06</strain>
    </source>
</reference>
<protein>
    <submittedName>
        <fullName evidence="1">Uncharacterized protein</fullName>
    </submittedName>
</protein>
<comment type="caution">
    <text evidence="1">The sequence shown here is derived from an EMBL/GenBank/DDBJ whole genome shotgun (WGS) entry which is preliminary data.</text>
</comment>
<dbReference type="AlphaFoldDB" id="X0T0T3"/>